<dbReference type="AlphaFoldDB" id="A0A381NMP8"/>
<proteinExistence type="predicted"/>
<dbReference type="EMBL" id="UINC01000427">
    <property type="protein sequence ID" value="SUZ55098.1"/>
    <property type="molecule type" value="Genomic_DNA"/>
</dbReference>
<protein>
    <submittedName>
        <fullName evidence="1">Uncharacterized protein</fullName>
    </submittedName>
</protein>
<gene>
    <name evidence="1" type="ORF">METZ01_LOCUS7952</name>
</gene>
<organism evidence="1">
    <name type="scientific">marine metagenome</name>
    <dbReference type="NCBI Taxonomy" id="408172"/>
    <lineage>
        <taxon>unclassified sequences</taxon>
        <taxon>metagenomes</taxon>
        <taxon>ecological metagenomes</taxon>
    </lineage>
</organism>
<reference evidence="1" key="1">
    <citation type="submission" date="2018-05" db="EMBL/GenBank/DDBJ databases">
        <authorList>
            <person name="Lanie J.A."/>
            <person name="Ng W.-L."/>
            <person name="Kazmierczak K.M."/>
            <person name="Andrzejewski T.M."/>
            <person name="Davidsen T.M."/>
            <person name="Wayne K.J."/>
            <person name="Tettelin H."/>
            <person name="Glass J.I."/>
            <person name="Rusch D."/>
            <person name="Podicherti R."/>
            <person name="Tsui H.-C.T."/>
            <person name="Winkler M.E."/>
        </authorList>
    </citation>
    <scope>NUCLEOTIDE SEQUENCE</scope>
</reference>
<name>A0A381NMP8_9ZZZZ</name>
<evidence type="ECO:0000313" key="1">
    <source>
        <dbReference type="EMBL" id="SUZ55098.1"/>
    </source>
</evidence>
<accession>A0A381NMP8</accession>
<sequence>MSFFLSLLKKSSLDLIHDGASLESIRVGYVAACFPDRSRLWNAGGKSGQHRARVLANGQAA</sequence>